<evidence type="ECO:0000313" key="3">
    <source>
        <dbReference type="Proteomes" id="UP000528185"/>
    </source>
</evidence>
<dbReference type="EMBL" id="CAICSX020000002">
    <property type="protein sequence ID" value="CAD0216586.1"/>
    <property type="molecule type" value="Genomic_DNA"/>
</dbReference>
<evidence type="ECO:0000256" key="1">
    <source>
        <dbReference type="SAM" id="Phobius"/>
    </source>
</evidence>
<feature type="transmembrane region" description="Helical" evidence="1">
    <location>
        <begin position="48"/>
        <end position="66"/>
    </location>
</feature>
<proteinExistence type="predicted"/>
<keyword evidence="1" id="KW-1133">Transmembrane helix</keyword>
<protein>
    <submittedName>
        <fullName evidence="2">Uncharacterized protein</fullName>
    </submittedName>
</protein>
<keyword evidence="1" id="KW-0472">Membrane</keyword>
<comment type="caution">
    <text evidence="2">The sequence shown here is derived from an EMBL/GenBank/DDBJ whole genome shotgun (WGS) entry which is preliminary data.</text>
</comment>
<dbReference type="AlphaFoldDB" id="A0AAN2A8B1"/>
<reference evidence="2 3" key="1">
    <citation type="submission" date="2020-06" db="EMBL/GenBank/DDBJ databases">
        <authorList>
            <person name="De Coninck B."/>
            <person name="Ibrahim H."/>
        </authorList>
    </citation>
    <scope>NUCLEOTIDE SEQUENCE [LARGE SCALE GENOMIC DNA]</scope>
    <source>
        <strain evidence="2">Ag_rhizogenes_K599</strain>
    </source>
</reference>
<gene>
    <name evidence="2" type="ORF">AGRHK599_LOCUS4849</name>
</gene>
<evidence type="ECO:0000313" key="2">
    <source>
        <dbReference type="EMBL" id="CAD0216586.1"/>
    </source>
</evidence>
<keyword evidence="1" id="KW-0812">Transmembrane</keyword>
<sequence length="95" mass="10972">MARMRPRSLTHGCGRVVLALGLKATGRQRLDIDQDEKHDPKPAGRRPIWPWLLLGLFTLLGIHLYMEVNAAIDDLARTWSDLVQLFWWIMPDPQD</sequence>
<dbReference type="Proteomes" id="UP000528185">
    <property type="component" value="Unassembled WGS sequence"/>
</dbReference>
<name>A0AAN2A8B1_RHIRH</name>
<accession>A0AAN2A8B1</accession>
<organism evidence="2 3">
    <name type="scientific">Rhizobium rhizogenes</name>
    <name type="common">Agrobacterium rhizogenes</name>
    <dbReference type="NCBI Taxonomy" id="359"/>
    <lineage>
        <taxon>Bacteria</taxon>
        <taxon>Pseudomonadati</taxon>
        <taxon>Pseudomonadota</taxon>
        <taxon>Alphaproteobacteria</taxon>
        <taxon>Hyphomicrobiales</taxon>
        <taxon>Rhizobiaceae</taxon>
        <taxon>Rhizobium/Agrobacterium group</taxon>
        <taxon>Rhizobium</taxon>
    </lineage>
</organism>